<dbReference type="AlphaFoldDB" id="A0A8H6A2U1"/>
<dbReference type="PANTHER" id="PTHR43779">
    <property type="entry name" value="DIOXYGENASE RV0097-RELATED"/>
    <property type="match status" value="1"/>
</dbReference>
<dbReference type="InterPro" id="IPR003819">
    <property type="entry name" value="TauD/TfdA-like"/>
</dbReference>
<organism evidence="8 9">
    <name type="scientific">Petromyces alliaceus</name>
    <name type="common">Aspergillus alliaceus</name>
    <dbReference type="NCBI Taxonomy" id="209559"/>
    <lineage>
        <taxon>Eukaryota</taxon>
        <taxon>Fungi</taxon>
        <taxon>Dikarya</taxon>
        <taxon>Ascomycota</taxon>
        <taxon>Pezizomycotina</taxon>
        <taxon>Eurotiomycetes</taxon>
        <taxon>Eurotiomycetidae</taxon>
        <taxon>Eurotiales</taxon>
        <taxon>Aspergillaceae</taxon>
        <taxon>Aspergillus</taxon>
        <taxon>Aspergillus subgen. Circumdati</taxon>
    </lineage>
</organism>
<dbReference type="Proteomes" id="UP000541154">
    <property type="component" value="Unassembled WGS sequence"/>
</dbReference>
<keyword evidence="5" id="KW-0560">Oxidoreductase</keyword>
<protein>
    <recommendedName>
        <fullName evidence="7">TauD/TfdA-like domain-containing protein</fullName>
    </recommendedName>
</protein>
<keyword evidence="3" id="KW-0479">Metal-binding</keyword>
<dbReference type="GO" id="GO:0051213">
    <property type="term" value="F:dioxygenase activity"/>
    <property type="evidence" value="ECO:0007669"/>
    <property type="project" value="UniProtKB-KW"/>
</dbReference>
<accession>A0A8H6A2U1</accession>
<evidence type="ECO:0000256" key="1">
    <source>
        <dbReference type="ARBA" id="ARBA00001954"/>
    </source>
</evidence>
<sequence>MSYEKTDIETDHRAIDIRTHKSICLTRSAQTNLPLPGAHFINLFKLTMRATTMTIRALEKVPGSAVDFGAQIDNVDLEDLTNDEFSKIRDILYHQHIVVFKNQQGLSSKAQYELTKRFDPGADHYGHDNIIDGESTKLHGNFKPVVHQPQVQVKGNGFVESYEGLHNIQLLHPHHRNFHRDCISEDKEHEFTRFYRWHIDAALYDLYPPKVTTLMAVRVPKGRRQIVLYDDGSGETLDASLATTAFVSGNRMFEMLSPEDQQFVKTSSVEYAPHPHVWRGKARSFSNGLRLYSEGHELSESDLPSFDRAKIQILPMVWKNPVTRKLALQIHAPAVRRIHLQDGSVIDDLSRIRDIVYRLQRPAISPQYVYAHDWSEGDLVLFNNHGMLHTVVGTLQPDEIRLFRQCNLAASEPPEGP</sequence>
<dbReference type="InterPro" id="IPR042098">
    <property type="entry name" value="TauD-like_sf"/>
</dbReference>
<evidence type="ECO:0000256" key="2">
    <source>
        <dbReference type="ARBA" id="ARBA00005896"/>
    </source>
</evidence>
<dbReference type="EMBL" id="SPNV01000160">
    <property type="protein sequence ID" value="KAF5859570.1"/>
    <property type="molecule type" value="Genomic_DNA"/>
</dbReference>
<comment type="caution">
    <text evidence="8">The sequence shown here is derived from an EMBL/GenBank/DDBJ whole genome shotgun (WGS) entry which is preliminary data.</text>
</comment>
<evidence type="ECO:0000256" key="5">
    <source>
        <dbReference type="ARBA" id="ARBA00023002"/>
    </source>
</evidence>
<keyword evidence="6" id="KW-0408">Iron</keyword>
<evidence type="ECO:0000256" key="6">
    <source>
        <dbReference type="ARBA" id="ARBA00023004"/>
    </source>
</evidence>
<dbReference type="PANTHER" id="PTHR43779:SF2">
    <property type="entry name" value="ALPHA-KETOGLUTARATE-DEPENDENT XANTHINE DIOXYGENASE XAN1"/>
    <property type="match status" value="1"/>
</dbReference>
<dbReference type="InterPro" id="IPR051178">
    <property type="entry name" value="TfdA_dioxygenase"/>
</dbReference>
<evidence type="ECO:0000313" key="9">
    <source>
        <dbReference type="Proteomes" id="UP000541154"/>
    </source>
</evidence>
<comment type="cofactor">
    <cofactor evidence="1">
        <name>Fe(2+)</name>
        <dbReference type="ChEBI" id="CHEBI:29033"/>
    </cofactor>
</comment>
<evidence type="ECO:0000313" key="8">
    <source>
        <dbReference type="EMBL" id="KAF5859570.1"/>
    </source>
</evidence>
<gene>
    <name evidence="8" type="ORF">ETB97_002745</name>
</gene>
<proteinExistence type="inferred from homology"/>
<dbReference type="GO" id="GO:0046872">
    <property type="term" value="F:metal ion binding"/>
    <property type="evidence" value="ECO:0007669"/>
    <property type="project" value="UniProtKB-KW"/>
</dbReference>
<comment type="similarity">
    <text evidence="2">Belongs to the TfdA dioxygenase family.</text>
</comment>
<dbReference type="Gene3D" id="3.60.130.10">
    <property type="entry name" value="Clavaminate synthase-like"/>
    <property type="match status" value="1"/>
</dbReference>
<dbReference type="Pfam" id="PF02668">
    <property type="entry name" value="TauD"/>
    <property type="match status" value="1"/>
</dbReference>
<feature type="domain" description="TauD/TfdA-like" evidence="7">
    <location>
        <begin position="67"/>
        <end position="404"/>
    </location>
</feature>
<dbReference type="SUPFAM" id="SSF51197">
    <property type="entry name" value="Clavaminate synthase-like"/>
    <property type="match status" value="1"/>
</dbReference>
<keyword evidence="4" id="KW-0223">Dioxygenase</keyword>
<keyword evidence="9" id="KW-1185">Reference proteome</keyword>
<reference evidence="8 9" key="1">
    <citation type="submission" date="2019-04" db="EMBL/GenBank/DDBJ databases">
        <title>Aspergillus burnettii sp. nov., novel species from soil in southeast Queensland.</title>
        <authorList>
            <person name="Gilchrist C.L.M."/>
            <person name="Pitt J.I."/>
            <person name="Lange L."/>
            <person name="Lacey H.J."/>
            <person name="Vuong D."/>
            <person name="Midgley D.J."/>
            <person name="Greenfield P."/>
            <person name="Bradbury M."/>
            <person name="Lacey E."/>
            <person name="Busk P.K."/>
            <person name="Pilgaard B."/>
            <person name="Chooi Y.H."/>
            <person name="Piggott A.M."/>
        </authorList>
    </citation>
    <scope>NUCLEOTIDE SEQUENCE [LARGE SCALE GENOMIC DNA]</scope>
    <source>
        <strain evidence="8 9">FRR 5400</strain>
    </source>
</reference>
<evidence type="ECO:0000259" key="7">
    <source>
        <dbReference type="Pfam" id="PF02668"/>
    </source>
</evidence>
<evidence type="ECO:0000256" key="4">
    <source>
        <dbReference type="ARBA" id="ARBA00022964"/>
    </source>
</evidence>
<evidence type="ECO:0000256" key="3">
    <source>
        <dbReference type="ARBA" id="ARBA00022723"/>
    </source>
</evidence>
<name>A0A8H6A2U1_PETAA</name>